<keyword evidence="4" id="KW-0547">Nucleotide-binding</keyword>
<keyword evidence="6 8" id="KW-1133">Transmembrane helix</keyword>
<dbReference type="Pfam" id="PF00005">
    <property type="entry name" value="ABC_tran"/>
    <property type="match status" value="2"/>
</dbReference>
<feature type="transmembrane region" description="Helical" evidence="8">
    <location>
        <begin position="484"/>
        <end position="507"/>
    </location>
</feature>
<feature type="transmembrane region" description="Helical" evidence="8">
    <location>
        <begin position="1012"/>
        <end position="1033"/>
    </location>
</feature>
<evidence type="ECO:0000259" key="9">
    <source>
        <dbReference type="PROSITE" id="PS50893"/>
    </source>
</evidence>
<evidence type="ECO:0000256" key="2">
    <source>
        <dbReference type="ARBA" id="ARBA00022448"/>
    </source>
</evidence>
<dbReference type="GO" id="GO:0016887">
    <property type="term" value="F:ATP hydrolysis activity"/>
    <property type="evidence" value="ECO:0007669"/>
    <property type="project" value="InterPro"/>
</dbReference>
<protein>
    <submittedName>
        <fullName evidence="10">ABC efflux transporter</fullName>
    </submittedName>
</protein>
<dbReference type="EMBL" id="KZ613468">
    <property type="protein sequence ID" value="PMD26425.1"/>
    <property type="molecule type" value="Genomic_DNA"/>
</dbReference>
<dbReference type="PROSITE" id="PS50893">
    <property type="entry name" value="ABC_TRANSPORTER_2"/>
    <property type="match status" value="2"/>
</dbReference>
<dbReference type="OrthoDB" id="66620at2759"/>
<keyword evidence="5" id="KW-0067">ATP-binding</keyword>
<dbReference type="PANTHER" id="PTHR48041:SF119">
    <property type="entry name" value="ROA1P"/>
    <property type="match status" value="1"/>
</dbReference>
<dbReference type="Gene3D" id="3.40.50.300">
    <property type="entry name" value="P-loop containing nucleotide triphosphate hydrolases"/>
    <property type="match status" value="2"/>
</dbReference>
<organism evidence="10 11">
    <name type="scientific">Hyaloscypha hepaticicola</name>
    <dbReference type="NCBI Taxonomy" id="2082293"/>
    <lineage>
        <taxon>Eukaryota</taxon>
        <taxon>Fungi</taxon>
        <taxon>Dikarya</taxon>
        <taxon>Ascomycota</taxon>
        <taxon>Pezizomycotina</taxon>
        <taxon>Leotiomycetes</taxon>
        <taxon>Helotiales</taxon>
        <taxon>Hyaloscyphaceae</taxon>
        <taxon>Hyaloscypha</taxon>
    </lineage>
</organism>
<evidence type="ECO:0000256" key="6">
    <source>
        <dbReference type="ARBA" id="ARBA00022989"/>
    </source>
</evidence>
<feature type="transmembrane region" description="Helical" evidence="8">
    <location>
        <begin position="1237"/>
        <end position="1258"/>
    </location>
</feature>
<dbReference type="PANTHER" id="PTHR48041">
    <property type="entry name" value="ABC TRANSPORTER G FAMILY MEMBER 28"/>
    <property type="match status" value="1"/>
</dbReference>
<proteinExistence type="predicted"/>
<evidence type="ECO:0000256" key="3">
    <source>
        <dbReference type="ARBA" id="ARBA00022692"/>
    </source>
</evidence>
<evidence type="ECO:0000256" key="5">
    <source>
        <dbReference type="ARBA" id="ARBA00022840"/>
    </source>
</evidence>
<dbReference type="InterPro" id="IPR027417">
    <property type="entry name" value="P-loop_NTPase"/>
</dbReference>
<dbReference type="InterPro" id="IPR017871">
    <property type="entry name" value="ABC_transporter-like_CS"/>
</dbReference>
<evidence type="ECO:0000256" key="8">
    <source>
        <dbReference type="SAM" id="Phobius"/>
    </source>
</evidence>
<reference evidence="10 11" key="1">
    <citation type="submission" date="2016-05" db="EMBL/GenBank/DDBJ databases">
        <title>A degradative enzymes factory behind the ericoid mycorrhizal symbiosis.</title>
        <authorList>
            <consortium name="DOE Joint Genome Institute"/>
            <person name="Martino E."/>
            <person name="Morin E."/>
            <person name="Grelet G."/>
            <person name="Kuo A."/>
            <person name="Kohler A."/>
            <person name="Daghino S."/>
            <person name="Barry K."/>
            <person name="Choi C."/>
            <person name="Cichocki N."/>
            <person name="Clum A."/>
            <person name="Copeland A."/>
            <person name="Hainaut M."/>
            <person name="Haridas S."/>
            <person name="Labutti K."/>
            <person name="Lindquist E."/>
            <person name="Lipzen A."/>
            <person name="Khouja H.-R."/>
            <person name="Murat C."/>
            <person name="Ohm R."/>
            <person name="Olson A."/>
            <person name="Spatafora J."/>
            <person name="Veneault-Fourrey C."/>
            <person name="Henrissat B."/>
            <person name="Grigoriev I."/>
            <person name="Martin F."/>
            <person name="Perotto S."/>
        </authorList>
    </citation>
    <scope>NUCLEOTIDE SEQUENCE [LARGE SCALE GENOMIC DNA]</scope>
    <source>
        <strain evidence="10 11">UAMH 7357</strain>
    </source>
</reference>
<feature type="transmembrane region" description="Helical" evidence="8">
    <location>
        <begin position="1086"/>
        <end position="1113"/>
    </location>
</feature>
<dbReference type="InterPro" id="IPR003439">
    <property type="entry name" value="ABC_transporter-like_ATP-bd"/>
</dbReference>
<feature type="transmembrane region" description="Helical" evidence="8">
    <location>
        <begin position="612"/>
        <end position="633"/>
    </location>
</feature>
<keyword evidence="3 8" id="KW-0812">Transmembrane</keyword>
<feature type="domain" description="ABC transporter" evidence="9">
    <location>
        <begin position="43"/>
        <end position="287"/>
    </location>
</feature>
<feature type="transmembrane region" description="Helical" evidence="8">
    <location>
        <begin position="1160"/>
        <end position="1183"/>
    </location>
</feature>
<dbReference type="Pfam" id="PF19055">
    <property type="entry name" value="ABC2_membrane_7"/>
    <property type="match status" value="1"/>
</dbReference>
<dbReference type="InterPro" id="IPR050352">
    <property type="entry name" value="ABCG_transporters"/>
</dbReference>
<dbReference type="SUPFAM" id="SSF52540">
    <property type="entry name" value="P-loop containing nucleoside triphosphate hydrolases"/>
    <property type="match status" value="2"/>
</dbReference>
<dbReference type="InterPro" id="IPR003593">
    <property type="entry name" value="AAA+_ATPase"/>
</dbReference>
<evidence type="ECO:0000256" key="1">
    <source>
        <dbReference type="ARBA" id="ARBA00004141"/>
    </source>
</evidence>
<dbReference type="Proteomes" id="UP000235672">
    <property type="component" value="Unassembled WGS sequence"/>
</dbReference>
<dbReference type="InterPro" id="IPR043926">
    <property type="entry name" value="ABCG_dom"/>
</dbReference>
<keyword evidence="2" id="KW-0813">Transport</keyword>
<gene>
    <name evidence="10" type="ORF">NA56DRAFT_563355</name>
</gene>
<keyword evidence="7 8" id="KW-0472">Membrane</keyword>
<feature type="transmembrane region" description="Helical" evidence="8">
    <location>
        <begin position="408"/>
        <end position="428"/>
    </location>
</feature>
<feature type="transmembrane region" description="Helical" evidence="8">
    <location>
        <begin position="372"/>
        <end position="393"/>
    </location>
</feature>
<evidence type="ECO:0000256" key="7">
    <source>
        <dbReference type="ARBA" id="ARBA00023136"/>
    </source>
</evidence>
<feature type="transmembrane region" description="Helical" evidence="8">
    <location>
        <begin position="514"/>
        <end position="534"/>
    </location>
</feature>
<dbReference type="Pfam" id="PF01061">
    <property type="entry name" value="ABC2_membrane"/>
    <property type="match status" value="2"/>
</dbReference>
<dbReference type="GO" id="GO:0016020">
    <property type="term" value="C:membrane"/>
    <property type="evidence" value="ECO:0007669"/>
    <property type="project" value="UniProtKB-SubCell"/>
</dbReference>
<name>A0A2J6QJG8_9HELO</name>
<dbReference type="SMART" id="SM00382">
    <property type="entry name" value="AAA"/>
    <property type="match status" value="2"/>
</dbReference>
<dbReference type="GO" id="GO:0140359">
    <property type="term" value="F:ABC-type transporter activity"/>
    <property type="evidence" value="ECO:0007669"/>
    <property type="project" value="InterPro"/>
</dbReference>
<feature type="domain" description="ABC transporter" evidence="9">
    <location>
        <begin position="678"/>
        <end position="924"/>
    </location>
</feature>
<accession>A0A2J6QJG8</accession>
<evidence type="ECO:0000313" key="11">
    <source>
        <dbReference type="Proteomes" id="UP000235672"/>
    </source>
</evidence>
<dbReference type="GO" id="GO:0005524">
    <property type="term" value="F:ATP binding"/>
    <property type="evidence" value="ECO:0007669"/>
    <property type="project" value="UniProtKB-KW"/>
</dbReference>
<dbReference type="PROSITE" id="PS00211">
    <property type="entry name" value="ABC_TRANSPORTER_1"/>
    <property type="match status" value="1"/>
</dbReference>
<feature type="transmembrane region" description="Helical" evidence="8">
    <location>
        <begin position="1119"/>
        <end position="1148"/>
    </location>
</feature>
<keyword evidence="11" id="KW-1185">Reference proteome</keyword>
<sequence>MSDPSTKSLPLPENNYRAKRVSAVNVCVQGASVHVKPAVDIRSRVQNLLFRRESTHSRSNSKAILDAVSVDMPAGSLTAILGSSGSGKTTLLNATANRISAKSMDVAGSITFNGRNFKHVRSAYVLQDDILLPTLTVRETLQYAADLRLPSRSTQQEREDVVDDTILELGLKECANTKIGTSTNSQCSGGEKRRTSIGVQLLSDPSVLFCDEPTTGLDAHSAFQIVQTLKNLARSGRTVIISIHAPRSEIWRLFDRVVLLSKGATLYSGPANGAVSHFKGVGYIMPSFINPAEFLVDLAAIDSRSAEAEQSSLARLEILKSAWKAKEISDFSLEYNFKTVSLKLSQVHDVGFKRQLMVITRRSFKTTLREPMGLSGCVLQSIIMALVYGWIFFKLGSDEAGIRSREGAIYVALYQSYLMLMLDVYRLTVDIRLFDMERCDGVVGVPAFLLGRRLAKLLEDLPAPIIFSSMFYFMVGFRSDPASFAIFLAVSVASHYSAVTLACLCVALSRDFAVSSLIANLFFTIQFLSCGWLVQAEQLPVYLKWLRWVGYNFYGFMTLTLNEFMGSSGSPTQGTWPCPVSNDASDPACKPYTSLYIIESLGFSSVWLLRGLGISFCFAFVFLIAAGTVLTISKKEIRASRIKNSGDPSKYGYGKPIRRTMKKVPRVVLGLQDHTLEVRTRHFFHKTTRKVILRPISTSFEPGKINVIMGPSGSGKTSLLRSLSRNLKNGALTTYDALGEITLNGLPASSEMIKSTVSFVSQDDDTLMPALTVRETLRYAAGIRLPPDMSKDEKIQRAEDLIVQMGLGHCADQFVGDKLKRGISGGEKRRVSIAIQILADPLALLLDEPTSGLDVWTASSVLDVLRALADEGRTIVMTAHQCRSDAFETFDKVLLLARGGSLAYSGEGGNILSHVSTMGFDCGLHTNPADFILDLITVDLQQQEKEDLSRRRVEQFLEVWKNGKCSTVTCTAVEETQVEVKDLARARESFLNIFTLVLRRSALNIGRNPETVIARTSNVIGMAIVFSVFFSPLQSNAEAVQTRMGFIQIATSFCIIGMLQNVAVYPTERDIFYREFSDNCYGVLTFLMTYTLLELPFNLLSSLIFGVLAAFAINLRRSAFMFAIATINCFCIVSCGESLGIIFCTFFSSHIGLAMHASSALFSIGSTMAGIITLKLPPVLHAINYLSPFKYLVANMAVYSLRGRVFTCVPDQEVGGRCPISSGEDVLRLYNLDVDPTWNLVVLAVLAVFYRFVALCVVKASRMEWKWRLVKERFLRAGGLVRLGMV</sequence>
<evidence type="ECO:0000313" key="10">
    <source>
        <dbReference type="EMBL" id="PMD26425.1"/>
    </source>
</evidence>
<comment type="subcellular location">
    <subcellularLocation>
        <location evidence="1">Membrane</location>
        <topology evidence="1">Multi-pass membrane protein</topology>
    </subcellularLocation>
</comment>
<feature type="transmembrane region" description="Helical" evidence="8">
    <location>
        <begin position="1045"/>
        <end position="1065"/>
    </location>
</feature>
<dbReference type="STRING" id="1745343.A0A2J6QJG8"/>
<dbReference type="InterPro" id="IPR013525">
    <property type="entry name" value="ABC2_TM"/>
</dbReference>
<evidence type="ECO:0000256" key="4">
    <source>
        <dbReference type="ARBA" id="ARBA00022741"/>
    </source>
</evidence>